<dbReference type="GO" id="GO:0009055">
    <property type="term" value="F:electron transfer activity"/>
    <property type="evidence" value="ECO:0007669"/>
    <property type="project" value="TreeGrafter"/>
</dbReference>
<evidence type="ECO:0000313" key="2">
    <source>
        <dbReference type="EMBL" id="PNL91127.1"/>
    </source>
</evidence>
<evidence type="ECO:0000259" key="1">
    <source>
        <dbReference type="Pfam" id="PF00462"/>
    </source>
</evidence>
<name>A0A2J9PLE0_9LACT</name>
<gene>
    <name evidence="2" type="ORF">A6J77_002315</name>
</gene>
<dbReference type="Gene3D" id="3.40.30.10">
    <property type="entry name" value="Glutaredoxin"/>
    <property type="match status" value="1"/>
</dbReference>
<dbReference type="InterPro" id="IPR036249">
    <property type="entry name" value="Thioredoxin-like_sf"/>
</dbReference>
<dbReference type="PANTHER" id="PTHR34386">
    <property type="entry name" value="GLUTAREDOXIN"/>
    <property type="match status" value="1"/>
</dbReference>
<evidence type="ECO:0000313" key="3">
    <source>
        <dbReference type="Proteomes" id="UP000192813"/>
    </source>
</evidence>
<dbReference type="AlphaFoldDB" id="A0A2J9PLE0"/>
<dbReference type="EMBL" id="NBTM02000001">
    <property type="protein sequence ID" value="PNL91127.1"/>
    <property type="molecule type" value="Genomic_DNA"/>
</dbReference>
<accession>A0A2J9PLE0</accession>
<dbReference type="InterPro" id="IPR002109">
    <property type="entry name" value="Glutaredoxin"/>
</dbReference>
<dbReference type="PROSITE" id="PS51354">
    <property type="entry name" value="GLUTAREDOXIN_2"/>
    <property type="match status" value="1"/>
</dbReference>
<dbReference type="SUPFAM" id="SSF52833">
    <property type="entry name" value="Thioredoxin-like"/>
    <property type="match status" value="1"/>
</dbReference>
<comment type="caution">
    <text evidence="2">The sequence shown here is derived from an EMBL/GenBank/DDBJ whole genome shotgun (WGS) entry which is preliminary data.</text>
</comment>
<proteinExistence type="predicted"/>
<dbReference type="PANTHER" id="PTHR34386:SF1">
    <property type="entry name" value="GLUTAREDOXIN-LIKE PROTEIN NRDH"/>
    <property type="match status" value="1"/>
</dbReference>
<dbReference type="Proteomes" id="UP000192813">
    <property type="component" value="Unassembled WGS sequence"/>
</dbReference>
<dbReference type="CDD" id="cd02976">
    <property type="entry name" value="NrdH"/>
    <property type="match status" value="1"/>
</dbReference>
<dbReference type="RefSeq" id="WP_083067919.1">
    <property type="nucleotide sequence ID" value="NZ_NBTM02000001.1"/>
</dbReference>
<dbReference type="GO" id="GO:0045454">
    <property type="term" value="P:cell redox homeostasis"/>
    <property type="evidence" value="ECO:0007669"/>
    <property type="project" value="TreeGrafter"/>
</dbReference>
<dbReference type="InterPro" id="IPR051548">
    <property type="entry name" value="Grx-like_ET"/>
</dbReference>
<reference evidence="3" key="1">
    <citation type="submission" date="2017-12" db="EMBL/GenBank/DDBJ databases">
        <title>FDA dAtabase for Regulatory Grade micrObial Sequences (FDA-ARGOS): Supporting development and validation of Infectious Disease Dx tests.</title>
        <authorList>
            <person name="Hoffmann M."/>
            <person name="Allard M."/>
            <person name="Evans P."/>
            <person name="Brown E."/>
            <person name="Tallon L."/>
            <person name="Sadzewicz L."/>
            <person name="Sengamalay N."/>
            <person name="Ott S."/>
            <person name="Godinez A."/>
            <person name="Nagaraj S."/>
            <person name="Vavikolanu K."/>
            <person name="Aluvathingal J."/>
            <person name="Nadendla S."/>
            <person name="Sichtig H."/>
        </authorList>
    </citation>
    <scope>NUCLEOTIDE SEQUENCE [LARGE SCALE GENOMIC DNA]</scope>
    <source>
        <strain evidence="3">FDAARGOS_249</strain>
    </source>
</reference>
<protein>
    <submittedName>
        <fullName evidence="2">Glutaredoxin family protein</fullName>
    </submittedName>
</protein>
<dbReference type="Pfam" id="PF00462">
    <property type="entry name" value="Glutaredoxin"/>
    <property type="match status" value="1"/>
</dbReference>
<feature type="domain" description="Glutaredoxin" evidence="1">
    <location>
        <begin position="10"/>
        <end position="67"/>
    </location>
</feature>
<organism evidence="2 3">
    <name type="scientific">Aerococcus viridans</name>
    <dbReference type="NCBI Taxonomy" id="1377"/>
    <lineage>
        <taxon>Bacteria</taxon>
        <taxon>Bacillati</taxon>
        <taxon>Bacillota</taxon>
        <taxon>Bacilli</taxon>
        <taxon>Lactobacillales</taxon>
        <taxon>Aerococcaceae</taxon>
        <taxon>Aerococcus</taxon>
    </lineage>
</organism>
<sequence>MSDKQQAANIILWAKQGCHYCQEIKNYLQEENLSYELIDVIENDQFRDILNAKYGVSYVPVVEIGQKDSKQYQGIIDLGLEHVVNGLKAAGIGVK</sequence>